<evidence type="ECO:0000313" key="3">
    <source>
        <dbReference type="EMBL" id="SHH45317.1"/>
    </source>
</evidence>
<dbReference type="Gene3D" id="3.40.630.10">
    <property type="entry name" value="Zn peptidases"/>
    <property type="match status" value="1"/>
</dbReference>
<feature type="binding site" evidence="1">
    <location>
        <position position="91"/>
    </location>
    <ligand>
        <name>Mn(2+)</name>
        <dbReference type="ChEBI" id="CHEBI:29035"/>
        <label>2</label>
    </ligand>
</feature>
<dbReference type="InterPro" id="IPR017439">
    <property type="entry name" value="Amidohydrolase"/>
</dbReference>
<dbReference type="Proteomes" id="UP000242592">
    <property type="component" value="Unassembled WGS sequence"/>
</dbReference>
<dbReference type="InterPro" id="IPR011650">
    <property type="entry name" value="Peptidase_M20_dimer"/>
</dbReference>
<sequence length="370" mass="42348">MNAIELRHILHQNPEISFHEFETQKILIEALKSLNDERLKVYKIAGTGVLAIYEVMKNNPFILYRADMDALPIKEETDWKYAAKNGNMHACGHDVHMSIAYDLIQKILSSNLNENFIFIFQPGEETGAGASYVLEEIEELPIKYAFALHVTDEYDFKTVATTPGILFAAATEIDLTFTGKSAHIAFYEQGIDSIKITMQFLNEFYKRKFKDTLVGFGKIEGGNARNIVSKETTIFGSIRTPSLEHTEEIIDEISKIAHEISNKHLGGYLLTKGSIYPQVEVNEKLYNSFKDFVSRNEEMRFINCGMKYTGEDFGYFSLRYPSLMFWAGTLKGERVGLHNSKFLPDDDVIEFYSSFVYSFLKELIESEREV</sequence>
<dbReference type="AlphaFoldDB" id="A0A1M5T3J1"/>
<keyword evidence="1" id="KW-0464">Manganese</keyword>
<dbReference type="InterPro" id="IPR036264">
    <property type="entry name" value="Bact_exopeptidase_dim_dom"/>
</dbReference>
<dbReference type="GO" id="GO:0046872">
    <property type="term" value="F:metal ion binding"/>
    <property type="evidence" value="ECO:0007669"/>
    <property type="project" value="UniProtKB-KW"/>
</dbReference>
<keyword evidence="1" id="KW-0479">Metal-binding</keyword>
<dbReference type="RefSeq" id="WP_073073121.1">
    <property type="nucleotide sequence ID" value="NZ_FQXN01000004.1"/>
</dbReference>
<dbReference type="InterPro" id="IPR002933">
    <property type="entry name" value="Peptidase_M20"/>
</dbReference>
<dbReference type="CDD" id="cd03886">
    <property type="entry name" value="M20_Acy1"/>
    <property type="match status" value="1"/>
</dbReference>
<dbReference type="STRING" id="1123380.SAMN02745199_1149"/>
<feature type="binding site" evidence="1">
    <location>
        <position position="125"/>
    </location>
    <ligand>
        <name>Mn(2+)</name>
        <dbReference type="ChEBI" id="CHEBI:29035"/>
        <label>2</label>
    </ligand>
</feature>
<feature type="binding site" evidence="1">
    <location>
        <position position="93"/>
    </location>
    <ligand>
        <name>Mn(2+)</name>
        <dbReference type="ChEBI" id="CHEBI:29035"/>
        <label>2</label>
    </ligand>
</feature>
<keyword evidence="4" id="KW-1185">Reference proteome</keyword>
<organism evidence="3 4">
    <name type="scientific">Thermosipho atlanticus DSM 15807</name>
    <dbReference type="NCBI Taxonomy" id="1123380"/>
    <lineage>
        <taxon>Bacteria</taxon>
        <taxon>Thermotogati</taxon>
        <taxon>Thermotogota</taxon>
        <taxon>Thermotogae</taxon>
        <taxon>Thermotogales</taxon>
        <taxon>Fervidobacteriaceae</taxon>
        <taxon>Thermosipho</taxon>
    </lineage>
</organism>
<dbReference type="SUPFAM" id="SSF53187">
    <property type="entry name" value="Zn-dependent exopeptidases"/>
    <property type="match status" value="1"/>
</dbReference>
<name>A0A1M5T3J1_9BACT</name>
<dbReference type="Gene3D" id="3.30.70.360">
    <property type="match status" value="1"/>
</dbReference>
<feature type="binding site" evidence="1">
    <location>
        <position position="338"/>
    </location>
    <ligand>
        <name>Mn(2+)</name>
        <dbReference type="ChEBI" id="CHEBI:29035"/>
        <label>2</label>
    </ligand>
</feature>
<evidence type="ECO:0000256" key="1">
    <source>
        <dbReference type="PIRSR" id="PIRSR005962-1"/>
    </source>
</evidence>
<dbReference type="SUPFAM" id="SSF55031">
    <property type="entry name" value="Bacterial exopeptidase dimerisation domain"/>
    <property type="match status" value="1"/>
</dbReference>
<protein>
    <submittedName>
        <fullName evidence="3">N-acetyldiaminopimelate deacetylase</fullName>
    </submittedName>
</protein>
<dbReference type="Pfam" id="PF07687">
    <property type="entry name" value="M20_dimer"/>
    <property type="match status" value="1"/>
</dbReference>
<reference evidence="4" key="1">
    <citation type="submission" date="2016-11" db="EMBL/GenBank/DDBJ databases">
        <authorList>
            <person name="Varghese N."/>
            <person name="Submissions S."/>
        </authorList>
    </citation>
    <scope>NUCLEOTIDE SEQUENCE [LARGE SCALE GENOMIC DNA]</scope>
    <source>
        <strain evidence="4">DSM 15807</strain>
    </source>
</reference>
<dbReference type="NCBIfam" id="TIGR01891">
    <property type="entry name" value="amidohydrolases"/>
    <property type="match status" value="1"/>
</dbReference>
<gene>
    <name evidence="3" type="ORF">SAMN02745199_1149</name>
</gene>
<dbReference type="PANTHER" id="PTHR11014">
    <property type="entry name" value="PEPTIDASE M20 FAMILY MEMBER"/>
    <property type="match status" value="1"/>
</dbReference>
<feature type="binding site" evidence="1">
    <location>
        <position position="149"/>
    </location>
    <ligand>
        <name>Mn(2+)</name>
        <dbReference type="ChEBI" id="CHEBI:29035"/>
        <label>2</label>
    </ligand>
</feature>
<proteinExistence type="predicted"/>
<dbReference type="PIRSF" id="PIRSF005962">
    <property type="entry name" value="Pept_M20D_amidohydro"/>
    <property type="match status" value="1"/>
</dbReference>
<evidence type="ECO:0000259" key="2">
    <source>
        <dbReference type="Pfam" id="PF07687"/>
    </source>
</evidence>
<accession>A0A1M5T3J1</accession>
<dbReference type="Pfam" id="PF01546">
    <property type="entry name" value="Peptidase_M20"/>
    <property type="match status" value="1"/>
</dbReference>
<dbReference type="PANTHER" id="PTHR11014:SF63">
    <property type="entry name" value="METALLOPEPTIDASE, PUTATIVE (AFU_ORTHOLOGUE AFUA_6G09600)-RELATED"/>
    <property type="match status" value="1"/>
</dbReference>
<feature type="domain" description="Peptidase M20 dimerisation" evidence="2">
    <location>
        <begin position="173"/>
        <end position="259"/>
    </location>
</feature>
<comment type="cofactor">
    <cofactor evidence="1">
        <name>Mn(2+)</name>
        <dbReference type="ChEBI" id="CHEBI:29035"/>
    </cofactor>
    <text evidence="1">The Mn(2+) ion enhances activity.</text>
</comment>
<dbReference type="EMBL" id="FQXN01000004">
    <property type="protein sequence ID" value="SHH45317.1"/>
    <property type="molecule type" value="Genomic_DNA"/>
</dbReference>
<dbReference type="OrthoDB" id="9776731at2"/>
<evidence type="ECO:0000313" key="4">
    <source>
        <dbReference type="Proteomes" id="UP000242592"/>
    </source>
</evidence>
<dbReference type="GO" id="GO:0016787">
    <property type="term" value="F:hydrolase activity"/>
    <property type="evidence" value="ECO:0007669"/>
    <property type="project" value="InterPro"/>
</dbReference>